<dbReference type="GeneID" id="11595220"/>
<dbReference type="NCBIfam" id="TIGR02593">
    <property type="entry name" value="CRISPR_cas5"/>
    <property type="match status" value="1"/>
</dbReference>
<dbReference type="KEGG" id="pyr:P186_0961"/>
<gene>
    <name evidence="2" type="ORF">P186_0961</name>
</gene>
<evidence type="ECO:0000313" key="3">
    <source>
        <dbReference type="Proteomes" id="UP000005867"/>
    </source>
</evidence>
<evidence type="ECO:0000313" key="2">
    <source>
        <dbReference type="EMBL" id="AET32402.1"/>
    </source>
</evidence>
<organism evidence="2 3">
    <name type="scientific">Pyrobaculum ferrireducens</name>
    <dbReference type="NCBI Taxonomy" id="1104324"/>
    <lineage>
        <taxon>Archaea</taxon>
        <taxon>Thermoproteota</taxon>
        <taxon>Thermoprotei</taxon>
        <taxon>Thermoproteales</taxon>
        <taxon>Thermoproteaceae</taxon>
        <taxon>Pyrobaculum</taxon>
    </lineage>
</organism>
<protein>
    <submittedName>
        <fullName evidence="2">CRISPR-associated protein Cas5</fullName>
    </submittedName>
</protein>
<dbReference type="HOGENOM" id="CLU_1006921_0_0_2"/>
<reference evidence="2 3" key="1">
    <citation type="journal article" date="2012" name="J. Bacteriol.">
        <title>Complete genome sequence of strain 1860, a crenarchaeon of the genus pyrobaculum able to grow with various electron acceptors.</title>
        <authorList>
            <person name="Mardanov A.V."/>
            <person name="Gumerov V.M."/>
            <person name="Slobodkina G.B."/>
            <person name="Beletsky A.V."/>
            <person name="Bonch-Osmolovskaya E.A."/>
            <person name="Ravin N.V."/>
            <person name="Skryabin K.G."/>
        </authorList>
    </citation>
    <scope>NUCLEOTIDE SEQUENCE [LARGE SCALE GENOMIC DNA]</scope>
    <source>
        <strain evidence="2 3">1860</strain>
    </source>
</reference>
<dbReference type="AlphaFoldDB" id="G7VBH2"/>
<dbReference type="STRING" id="1104324.P186_0961"/>
<name>G7VBH2_9CREN</name>
<keyword evidence="3" id="KW-1185">Reference proteome</keyword>
<dbReference type="eggNOG" id="arCOG02671">
    <property type="taxonomic scope" value="Archaea"/>
</dbReference>
<dbReference type="OrthoDB" id="29189at2157"/>
<accession>G7VBH2</accession>
<dbReference type="InterPro" id="IPR053725">
    <property type="entry name" value="CRISPR_Cas5_sf"/>
</dbReference>
<dbReference type="EMBL" id="CP003098">
    <property type="protein sequence ID" value="AET32402.1"/>
    <property type="molecule type" value="Genomic_DNA"/>
</dbReference>
<dbReference type="BioCyc" id="PSP1104324:GJSN-941-MONOMER"/>
<dbReference type="GO" id="GO:0051607">
    <property type="term" value="P:defense response to virus"/>
    <property type="evidence" value="ECO:0007669"/>
    <property type="project" value="UniProtKB-KW"/>
</dbReference>
<dbReference type="Gene3D" id="3.30.70.3120">
    <property type="match status" value="1"/>
</dbReference>
<dbReference type="InterPro" id="IPR013422">
    <property type="entry name" value="CRISPR-assoc_prot_Cas5_N"/>
</dbReference>
<proteinExistence type="predicted"/>
<evidence type="ECO:0000256" key="1">
    <source>
        <dbReference type="ARBA" id="ARBA00023118"/>
    </source>
</evidence>
<keyword evidence="1" id="KW-0051">Antiviral defense</keyword>
<sequence>MRYILLKTEFYSPYTSVQFFAEHGSGSIVPPPSTLIGALAAVYYYPVEREIEDEFVSRVKYVTFHVPPYTVVENISRHFTLFSQRKERLKALRAAIDVVAGARELDAAVLKIFTNYGGLRLKKNESVEEALQRMRSSGMTDIDIALTAVQVLLAPATRTETYFWEPAYILYVVDDDLKIEPTGIMRIGPKESIVSVTELKIKNLQRINERIRTRFYVPVRALEGMCGTCNVVYMAQRPGGDPEKVGVEPYYVPRSAPDMSIEGSPAHGWAAVEIEAEDVTLRAIVPEYVAP</sequence>
<dbReference type="Proteomes" id="UP000005867">
    <property type="component" value="Chromosome"/>
</dbReference>
<dbReference type="RefSeq" id="WP_014288230.1">
    <property type="nucleotide sequence ID" value="NC_016645.1"/>
</dbReference>